<feature type="domain" description="Pterin-binding" evidence="10">
    <location>
        <begin position="21"/>
        <end position="289"/>
    </location>
</feature>
<dbReference type="GO" id="GO:0046656">
    <property type="term" value="P:folic acid biosynthetic process"/>
    <property type="evidence" value="ECO:0007669"/>
    <property type="project" value="UniProtKB-KW"/>
</dbReference>
<proteinExistence type="inferred from homology"/>
<dbReference type="EMBL" id="PDNZ01000012">
    <property type="protein sequence ID" value="PWW80993.1"/>
    <property type="molecule type" value="Genomic_DNA"/>
</dbReference>
<dbReference type="InterPro" id="IPR011005">
    <property type="entry name" value="Dihydropteroate_synth-like_sf"/>
</dbReference>
<sequence>MKHSNYRLQCRDRELDLTGQAKIMGILNSTPDSFFDGGSLSTGSRTTDIDRAVEKALKMVEEGADIIDIGGESTKPGAPKVDAEEELHRTLPVIRELRRQSDILISIDTYKAVVAEQALLAGAQIINDISGFSFDPNIATVCSRYRAAAVLMHTAGRPGNMKWSHQTQTADTDILDRVKNGLLDCTQNAEQHGICNIILDPGFGFGKSVSENYTLLRHLHDLHVLGRPLLVGLSRKSFLGKALQKHPDQDIPCPEKRLTATIAANAIALTNGANILRVHDIAEATETLAVAASANFS</sequence>
<dbReference type="CDD" id="cd00739">
    <property type="entry name" value="DHPS"/>
    <property type="match status" value="1"/>
</dbReference>
<dbReference type="InterPro" id="IPR045031">
    <property type="entry name" value="DHP_synth-like"/>
</dbReference>
<dbReference type="InterPro" id="IPR006390">
    <property type="entry name" value="DHP_synth_dom"/>
</dbReference>
<comment type="similarity">
    <text evidence="9">Belongs to the DHPS family.</text>
</comment>
<dbReference type="GO" id="GO:0046654">
    <property type="term" value="P:tetrahydrofolate biosynthetic process"/>
    <property type="evidence" value="ECO:0007669"/>
    <property type="project" value="UniProtKB-UniPathway"/>
</dbReference>
<dbReference type="UniPathway" id="UPA00077">
    <property type="reaction ID" value="UER00156"/>
</dbReference>
<evidence type="ECO:0000259" key="10">
    <source>
        <dbReference type="PROSITE" id="PS50972"/>
    </source>
</evidence>
<comment type="pathway">
    <text evidence="3 9">Cofactor biosynthesis; tetrahydrofolate biosynthesis; 7,8-dihydrofolate from 2-amino-4-hydroxy-6-hydroxymethyl-7,8-dihydropteridine diphosphate and 4-aminobenzoate: step 1/2.</text>
</comment>
<accession>A0A317T2S8</accession>
<dbReference type="OrthoDB" id="9811744at2"/>
<comment type="catalytic activity">
    <reaction evidence="1">
        <text>(7,8-dihydropterin-6-yl)methyl diphosphate + 4-aminobenzoate = 7,8-dihydropteroate + diphosphate</text>
        <dbReference type="Rhea" id="RHEA:19949"/>
        <dbReference type="ChEBI" id="CHEBI:17836"/>
        <dbReference type="ChEBI" id="CHEBI:17839"/>
        <dbReference type="ChEBI" id="CHEBI:33019"/>
        <dbReference type="ChEBI" id="CHEBI:72950"/>
        <dbReference type="EC" id="2.5.1.15"/>
    </reaction>
</comment>
<dbReference type="Gene3D" id="3.20.20.20">
    <property type="entry name" value="Dihydropteroate synthase-like"/>
    <property type="match status" value="1"/>
</dbReference>
<protein>
    <recommendedName>
        <fullName evidence="4 9">Dihydropteroate synthase</fullName>
        <shortName evidence="9">DHPS</shortName>
        <ecNumber evidence="4 9">2.5.1.15</ecNumber>
    </recommendedName>
    <alternativeName>
        <fullName evidence="9">Dihydropteroate pyrophosphorylase</fullName>
    </alternativeName>
</protein>
<keyword evidence="6 9" id="KW-0479">Metal-binding</keyword>
<dbReference type="GO" id="GO:0046872">
    <property type="term" value="F:metal ion binding"/>
    <property type="evidence" value="ECO:0007669"/>
    <property type="project" value="UniProtKB-KW"/>
</dbReference>
<dbReference type="Proteomes" id="UP000246278">
    <property type="component" value="Unassembled WGS sequence"/>
</dbReference>
<keyword evidence="7 9" id="KW-0460">Magnesium</keyword>
<dbReference type="PANTHER" id="PTHR20941">
    <property type="entry name" value="FOLATE SYNTHESIS PROTEINS"/>
    <property type="match status" value="1"/>
</dbReference>
<dbReference type="RefSeq" id="WP_110024335.1">
    <property type="nucleotide sequence ID" value="NZ_PDNZ01000012.1"/>
</dbReference>
<evidence type="ECO:0000256" key="9">
    <source>
        <dbReference type="RuleBase" id="RU361205"/>
    </source>
</evidence>
<evidence type="ECO:0000256" key="2">
    <source>
        <dbReference type="ARBA" id="ARBA00001946"/>
    </source>
</evidence>
<name>A0A317T2S8_9CHLB</name>
<dbReference type="NCBIfam" id="TIGR01496">
    <property type="entry name" value="DHPS"/>
    <property type="match status" value="1"/>
</dbReference>
<keyword evidence="5 9" id="KW-0808">Transferase</keyword>
<gene>
    <name evidence="11" type="primary">folP</name>
    <name evidence="11" type="ORF">CR164_12500</name>
</gene>
<dbReference type="Pfam" id="PF00809">
    <property type="entry name" value="Pterin_bind"/>
    <property type="match status" value="1"/>
</dbReference>
<keyword evidence="8 9" id="KW-0289">Folate biosynthesis</keyword>
<organism evidence="11 12">
    <name type="scientific">Prosthecochloris marina</name>
    <dbReference type="NCBI Taxonomy" id="2017681"/>
    <lineage>
        <taxon>Bacteria</taxon>
        <taxon>Pseudomonadati</taxon>
        <taxon>Chlorobiota</taxon>
        <taxon>Chlorobiia</taxon>
        <taxon>Chlorobiales</taxon>
        <taxon>Chlorobiaceae</taxon>
        <taxon>Prosthecochloris</taxon>
    </lineage>
</organism>
<evidence type="ECO:0000256" key="6">
    <source>
        <dbReference type="ARBA" id="ARBA00022723"/>
    </source>
</evidence>
<keyword evidence="12" id="KW-1185">Reference proteome</keyword>
<dbReference type="SUPFAM" id="SSF51717">
    <property type="entry name" value="Dihydropteroate synthetase-like"/>
    <property type="match status" value="1"/>
</dbReference>
<dbReference type="InterPro" id="IPR000489">
    <property type="entry name" value="Pterin-binding_dom"/>
</dbReference>
<comment type="cofactor">
    <cofactor evidence="2 9">
        <name>Mg(2+)</name>
        <dbReference type="ChEBI" id="CHEBI:18420"/>
    </cofactor>
</comment>
<comment type="caution">
    <text evidence="11">The sequence shown here is derived from an EMBL/GenBank/DDBJ whole genome shotgun (WGS) entry which is preliminary data.</text>
</comment>
<evidence type="ECO:0000256" key="1">
    <source>
        <dbReference type="ARBA" id="ARBA00000012"/>
    </source>
</evidence>
<evidence type="ECO:0000256" key="4">
    <source>
        <dbReference type="ARBA" id="ARBA00012458"/>
    </source>
</evidence>
<comment type="function">
    <text evidence="9">Catalyzes the condensation of para-aminobenzoate (pABA) with 6-hydroxymethyl-7,8-dihydropterin diphosphate (DHPt-PP) to form 7,8-dihydropteroate (H2Pte), the immediate precursor of folate derivatives.</text>
</comment>
<evidence type="ECO:0000256" key="5">
    <source>
        <dbReference type="ARBA" id="ARBA00022679"/>
    </source>
</evidence>
<evidence type="ECO:0000313" key="11">
    <source>
        <dbReference type="EMBL" id="PWW80993.1"/>
    </source>
</evidence>
<evidence type="ECO:0000313" key="12">
    <source>
        <dbReference type="Proteomes" id="UP000246278"/>
    </source>
</evidence>
<dbReference type="AlphaFoldDB" id="A0A317T2S8"/>
<evidence type="ECO:0000256" key="3">
    <source>
        <dbReference type="ARBA" id="ARBA00004763"/>
    </source>
</evidence>
<dbReference type="PROSITE" id="PS00792">
    <property type="entry name" value="DHPS_1"/>
    <property type="match status" value="1"/>
</dbReference>
<dbReference type="GO" id="GO:0004156">
    <property type="term" value="F:dihydropteroate synthase activity"/>
    <property type="evidence" value="ECO:0007669"/>
    <property type="project" value="UniProtKB-EC"/>
</dbReference>
<evidence type="ECO:0000256" key="8">
    <source>
        <dbReference type="ARBA" id="ARBA00022909"/>
    </source>
</evidence>
<reference evidence="12" key="1">
    <citation type="submission" date="2017-10" db="EMBL/GenBank/DDBJ databases">
        <authorList>
            <person name="Gaisin V.A."/>
            <person name="Rysina M.S."/>
            <person name="Grouzdev D.S."/>
        </authorList>
    </citation>
    <scope>NUCLEOTIDE SEQUENCE [LARGE SCALE GENOMIC DNA]</scope>
    <source>
        <strain evidence="12">V1</strain>
    </source>
</reference>
<dbReference type="PANTHER" id="PTHR20941:SF1">
    <property type="entry name" value="FOLIC ACID SYNTHESIS PROTEIN FOL1"/>
    <property type="match status" value="1"/>
</dbReference>
<dbReference type="EC" id="2.5.1.15" evidence="4 9"/>
<dbReference type="PROSITE" id="PS00793">
    <property type="entry name" value="DHPS_2"/>
    <property type="match status" value="1"/>
</dbReference>
<dbReference type="PROSITE" id="PS50972">
    <property type="entry name" value="PTERIN_BINDING"/>
    <property type="match status" value="1"/>
</dbReference>
<evidence type="ECO:0000256" key="7">
    <source>
        <dbReference type="ARBA" id="ARBA00022842"/>
    </source>
</evidence>